<feature type="region of interest" description="Disordered" evidence="1">
    <location>
        <begin position="32"/>
        <end position="78"/>
    </location>
</feature>
<evidence type="ECO:0000313" key="2">
    <source>
        <dbReference type="EMBL" id="GAA2242659.1"/>
    </source>
</evidence>
<reference evidence="3" key="1">
    <citation type="journal article" date="2019" name="Int. J. Syst. Evol. Microbiol.">
        <title>The Global Catalogue of Microorganisms (GCM) 10K type strain sequencing project: providing services to taxonomists for standard genome sequencing and annotation.</title>
        <authorList>
            <consortium name="The Broad Institute Genomics Platform"/>
            <consortium name="The Broad Institute Genome Sequencing Center for Infectious Disease"/>
            <person name="Wu L."/>
            <person name="Ma J."/>
        </authorList>
    </citation>
    <scope>NUCLEOTIDE SEQUENCE [LARGE SCALE GENOMIC DNA]</scope>
    <source>
        <strain evidence="3">JCM 7356</strain>
    </source>
</reference>
<protein>
    <submittedName>
        <fullName evidence="2">Uncharacterized protein</fullName>
    </submittedName>
</protein>
<feature type="compositionally biased region" description="Pro residues" evidence="1">
    <location>
        <begin position="32"/>
        <end position="43"/>
    </location>
</feature>
<organism evidence="2 3">
    <name type="scientific">Kitasatospora cystarginea</name>
    <dbReference type="NCBI Taxonomy" id="58350"/>
    <lineage>
        <taxon>Bacteria</taxon>
        <taxon>Bacillati</taxon>
        <taxon>Actinomycetota</taxon>
        <taxon>Actinomycetes</taxon>
        <taxon>Kitasatosporales</taxon>
        <taxon>Streptomycetaceae</taxon>
        <taxon>Kitasatospora</taxon>
    </lineage>
</organism>
<dbReference type="EMBL" id="BAAATR010000009">
    <property type="protein sequence ID" value="GAA2242659.1"/>
    <property type="molecule type" value="Genomic_DNA"/>
</dbReference>
<accession>A0ABP5QV04</accession>
<keyword evidence="3" id="KW-1185">Reference proteome</keyword>
<gene>
    <name evidence="2" type="ORF">GCM10010430_25320</name>
</gene>
<dbReference type="Proteomes" id="UP001500305">
    <property type="component" value="Unassembled WGS sequence"/>
</dbReference>
<sequence>MSGVLVFDWSGAEVVDYRSGRRVAVILPLPLAPAHPNNGPPARTPGTCPAAGARPLPTPPRRVHRPGHGDPDRRASGCRHRRWAEWRRSLMHHQYSLHCDKLIRIAEG</sequence>
<evidence type="ECO:0000256" key="1">
    <source>
        <dbReference type="SAM" id="MobiDB-lite"/>
    </source>
</evidence>
<proteinExistence type="predicted"/>
<name>A0ABP5QV04_9ACTN</name>
<evidence type="ECO:0000313" key="3">
    <source>
        <dbReference type="Proteomes" id="UP001500305"/>
    </source>
</evidence>
<comment type="caution">
    <text evidence="2">The sequence shown here is derived from an EMBL/GenBank/DDBJ whole genome shotgun (WGS) entry which is preliminary data.</text>
</comment>